<organism evidence="1 2">
    <name type="scientific">Streptomyces monticola</name>
    <dbReference type="NCBI Taxonomy" id="2666263"/>
    <lineage>
        <taxon>Bacteria</taxon>
        <taxon>Bacillati</taxon>
        <taxon>Actinomycetota</taxon>
        <taxon>Actinomycetes</taxon>
        <taxon>Kitasatosporales</taxon>
        <taxon>Streptomycetaceae</taxon>
        <taxon>Streptomyces</taxon>
    </lineage>
</organism>
<sequence length="439" mass="45860">MAADVTADTGSTGSVDCRILDPDTGSTGSVDCRIFDCVQVNLALLADRLHGPGAHLHLGAALRFRPVPGPGGLPTVEEPAAVQLERAARALGLTAGEHRTAAAGEPIAPAEGRYVVADAYHLPWVPYFGQRHMDHSFLLEPIDDGDGDDGDGDGDGSGIVVDGYHNETPWGSARPVRRVLSGAELAAAVPAGALVVTLTPGTRPAATGTSQLDFADEEVRDRYVAAYAGHEDRVAALDRLTLETWLLARSRRLHARFLAEHGALPDGAEAHVQAWESLAEAVYLGYRRVERGRPEARDLTARLAAQLRGDVEVFGAATGAGPAPAARAPEAGATVPQAPAADALRGHVAAAAGAVLKADPAALLDGRELADVPGFTSFRVVEIVERLERELSLEFAADDLVPENLHHVDGICRIVLRAQAATATAAADDARTVARTGGN</sequence>
<dbReference type="RefSeq" id="WP_381838068.1">
    <property type="nucleotide sequence ID" value="NZ_JBHTCF010000020.1"/>
</dbReference>
<accession>A0ABW2JU38</accession>
<comment type="caution">
    <text evidence="1">The sequence shown here is derived from an EMBL/GenBank/DDBJ whole genome shotgun (WGS) entry which is preliminary data.</text>
</comment>
<dbReference type="SUPFAM" id="SSF47336">
    <property type="entry name" value="ACP-like"/>
    <property type="match status" value="1"/>
</dbReference>
<gene>
    <name evidence="1" type="ORF">ACFQVC_34395</name>
</gene>
<dbReference type="Gene3D" id="1.10.1200.10">
    <property type="entry name" value="ACP-like"/>
    <property type="match status" value="1"/>
</dbReference>
<name>A0ABW2JU38_9ACTN</name>
<reference evidence="2" key="1">
    <citation type="journal article" date="2019" name="Int. J. Syst. Evol. Microbiol.">
        <title>The Global Catalogue of Microorganisms (GCM) 10K type strain sequencing project: providing services to taxonomists for standard genome sequencing and annotation.</title>
        <authorList>
            <consortium name="The Broad Institute Genomics Platform"/>
            <consortium name="The Broad Institute Genome Sequencing Center for Infectious Disease"/>
            <person name="Wu L."/>
            <person name="Ma J."/>
        </authorList>
    </citation>
    <scope>NUCLEOTIDE SEQUENCE [LARGE SCALE GENOMIC DNA]</scope>
    <source>
        <strain evidence="2">SYNS20</strain>
    </source>
</reference>
<proteinExistence type="predicted"/>
<dbReference type="EMBL" id="JBHTCF010000020">
    <property type="protein sequence ID" value="MFC7309287.1"/>
    <property type="molecule type" value="Genomic_DNA"/>
</dbReference>
<keyword evidence="2" id="KW-1185">Reference proteome</keyword>
<dbReference type="InterPro" id="IPR036736">
    <property type="entry name" value="ACP-like_sf"/>
</dbReference>
<evidence type="ECO:0000313" key="2">
    <source>
        <dbReference type="Proteomes" id="UP001596523"/>
    </source>
</evidence>
<evidence type="ECO:0008006" key="3">
    <source>
        <dbReference type="Google" id="ProtNLM"/>
    </source>
</evidence>
<protein>
    <recommendedName>
        <fullName evidence="3">Acyl carrier protein</fullName>
    </recommendedName>
</protein>
<dbReference type="Proteomes" id="UP001596523">
    <property type="component" value="Unassembled WGS sequence"/>
</dbReference>
<evidence type="ECO:0000313" key="1">
    <source>
        <dbReference type="EMBL" id="MFC7309287.1"/>
    </source>
</evidence>